<dbReference type="RefSeq" id="WP_085912887.1">
    <property type="nucleotide sequence ID" value="NZ_AP018920.1"/>
</dbReference>
<evidence type="ECO:0000259" key="3">
    <source>
        <dbReference type="PROSITE" id="PS50883"/>
    </source>
</evidence>
<dbReference type="InterPro" id="IPR000160">
    <property type="entry name" value="GGDEF_dom"/>
</dbReference>
<protein>
    <submittedName>
        <fullName evidence="5">Phytochrome-like protein cph2</fullName>
    </submittedName>
</protein>
<dbReference type="InterPro" id="IPR035919">
    <property type="entry name" value="EAL_sf"/>
</dbReference>
<proteinExistence type="predicted"/>
<dbReference type="SMART" id="SM00086">
    <property type="entry name" value="PAC"/>
    <property type="match status" value="1"/>
</dbReference>
<dbReference type="Pfam" id="PF00990">
    <property type="entry name" value="GGDEF"/>
    <property type="match status" value="1"/>
</dbReference>
<dbReference type="STRING" id="2074.BG845_02629"/>
<evidence type="ECO:0000259" key="1">
    <source>
        <dbReference type="PROSITE" id="PS50112"/>
    </source>
</evidence>
<gene>
    <name evidence="5" type="primary">cph2_2</name>
    <name evidence="5" type="ORF">BG845_02629</name>
</gene>
<dbReference type="InterPro" id="IPR035965">
    <property type="entry name" value="PAS-like_dom_sf"/>
</dbReference>
<dbReference type="CDD" id="cd01948">
    <property type="entry name" value="EAL"/>
    <property type="match status" value="1"/>
</dbReference>
<dbReference type="SUPFAM" id="SSF55785">
    <property type="entry name" value="PYP-like sensor domain (PAS domain)"/>
    <property type="match status" value="1"/>
</dbReference>
<reference evidence="5 6" key="1">
    <citation type="submission" date="2016-09" db="EMBL/GenBank/DDBJ databases">
        <title>Pseudonocardia autotrophica DSM535, a candidate organism with high potential of specific P450 cytochromes.</title>
        <authorList>
            <person name="Grumaz C."/>
            <person name="Vainshtein Y."/>
            <person name="Kirstahler P."/>
            <person name="Sohn K."/>
        </authorList>
    </citation>
    <scope>NUCLEOTIDE SEQUENCE [LARGE SCALE GENOMIC DNA]</scope>
    <source>
        <strain evidence="5 6">DSM 535</strain>
    </source>
</reference>
<dbReference type="InterPro" id="IPR000014">
    <property type="entry name" value="PAS"/>
</dbReference>
<dbReference type="Gene3D" id="3.20.20.450">
    <property type="entry name" value="EAL domain"/>
    <property type="match status" value="1"/>
</dbReference>
<dbReference type="PANTHER" id="PTHR44757">
    <property type="entry name" value="DIGUANYLATE CYCLASE DGCP"/>
    <property type="match status" value="1"/>
</dbReference>
<dbReference type="InterPro" id="IPR043128">
    <property type="entry name" value="Rev_trsase/Diguanyl_cyclase"/>
</dbReference>
<organism evidence="5 6">
    <name type="scientific">Pseudonocardia autotrophica</name>
    <name type="common">Amycolata autotrophica</name>
    <name type="synonym">Nocardia autotrophica</name>
    <dbReference type="NCBI Taxonomy" id="2074"/>
    <lineage>
        <taxon>Bacteria</taxon>
        <taxon>Bacillati</taxon>
        <taxon>Actinomycetota</taxon>
        <taxon>Actinomycetes</taxon>
        <taxon>Pseudonocardiales</taxon>
        <taxon>Pseudonocardiaceae</taxon>
        <taxon>Pseudonocardia</taxon>
    </lineage>
</organism>
<dbReference type="AlphaFoldDB" id="A0A1Y2MZB3"/>
<dbReference type="SUPFAM" id="SSF55073">
    <property type="entry name" value="Nucleotide cyclase"/>
    <property type="match status" value="1"/>
</dbReference>
<dbReference type="PROSITE" id="PS50887">
    <property type="entry name" value="GGDEF"/>
    <property type="match status" value="1"/>
</dbReference>
<dbReference type="InterPro" id="IPR013656">
    <property type="entry name" value="PAS_4"/>
</dbReference>
<feature type="domain" description="PAS" evidence="1">
    <location>
        <begin position="152"/>
        <end position="222"/>
    </location>
</feature>
<dbReference type="InterPro" id="IPR001633">
    <property type="entry name" value="EAL_dom"/>
</dbReference>
<feature type="domain" description="GGDEF" evidence="4">
    <location>
        <begin position="310"/>
        <end position="453"/>
    </location>
</feature>
<name>A0A1Y2MZB3_PSEAH</name>
<feature type="domain" description="PAC" evidence="2">
    <location>
        <begin position="226"/>
        <end position="278"/>
    </location>
</feature>
<dbReference type="PROSITE" id="PS50113">
    <property type="entry name" value="PAC"/>
    <property type="match status" value="1"/>
</dbReference>
<feature type="domain" description="EAL" evidence="3">
    <location>
        <begin position="462"/>
        <end position="728"/>
    </location>
</feature>
<dbReference type="CDD" id="cd00130">
    <property type="entry name" value="PAS"/>
    <property type="match status" value="1"/>
</dbReference>
<evidence type="ECO:0000259" key="4">
    <source>
        <dbReference type="PROSITE" id="PS50887"/>
    </source>
</evidence>
<dbReference type="Gene3D" id="3.30.70.270">
    <property type="match status" value="1"/>
</dbReference>
<dbReference type="InterPro" id="IPR029787">
    <property type="entry name" value="Nucleotide_cyclase"/>
</dbReference>
<keyword evidence="6" id="KW-1185">Reference proteome</keyword>
<dbReference type="Gene3D" id="3.30.450.20">
    <property type="entry name" value="PAS domain"/>
    <property type="match status" value="1"/>
</dbReference>
<dbReference type="PROSITE" id="PS50883">
    <property type="entry name" value="EAL"/>
    <property type="match status" value="1"/>
</dbReference>
<dbReference type="NCBIfam" id="TIGR00254">
    <property type="entry name" value="GGDEF"/>
    <property type="match status" value="1"/>
</dbReference>
<dbReference type="Proteomes" id="UP000194360">
    <property type="component" value="Unassembled WGS sequence"/>
</dbReference>
<sequence length="730" mass="78883">MGDAAPVDPGDVRPEPAVERLTDAWVAAIHARGFVSAGRAELRAVLAGAAYSITAVVDGRAEIETAREIGAELIGAHLTDTAALRCSLDVLASHFADRIADPARLRRFTAGIGALSAGYARTLQQRTRTEQERISAAAFAARGAAEDARWRSEARYGAVFEHSVLGISVADAGGKVLEANRALAEMLGYPPDEIVGRSVFEFIHPEDTPEMWPQIQAMLAGRVSHVRMEKAYLGKDRRQVWTELVVSLIRDRDGAPRYLVAMIADVTERHLLQSRLQHQAEHDPLTGLPNRTLFFSRLTAALEALGTGSAKVGVCYLDLDGFKAINDTLGHDAGDQLLSSVAHRMQAEIGGLGHTVARMGGDEFVVLIESCTGPEELIAVAHTALETVRRPVALRNREIVVSASIGVVSWPVHDCAGANAPPDEGAAALMQAADTTMYWAKRDGRDRIAVFDPQRHRHDVHLFELAGRMPGALERGEFDLEYQPLVSFTDGRVAGVEALARWRSADGEQLGPDLFIPLAEQTGLIVPLGLYLLRRACTDARAWADADPSREFVLSVNVAGRQLRQDDAVQRIVEILTETGWPARALQLELTESDLMSAGGQPIAALEELSRLGVRIAIDDFGTGYSNLAYLHRLPVDVLKLAGSFVSAKGPLPPSADGYPGRDLDSPVVLSAMIELAHRLGLGVVAESVETAEQATRLRSLGCDIGQGWYLSAPLHPSKVPAMLDRHCRL</sequence>
<dbReference type="Pfam" id="PF08448">
    <property type="entry name" value="PAS_4"/>
    <property type="match status" value="1"/>
</dbReference>
<dbReference type="SMART" id="SM00091">
    <property type="entry name" value="PAS"/>
    <property type="match status" value="1"/>
</dbReference>
<dbReference type="InterPro" id="IPR001610">
    <property type="entry name" value="PAC"/>
</dbReference>
<dbReference type="InterPro" id="IPR000700">
    <property type="entry name" value="PAS-assoc_C"/>
</dbReference>
<dbReference type="SMART" id="SM00052">
    <property type="entry name" value="EAL"/>
    <property type="match status" value="1"/>
</dbReference>
<dbReference type="SMART" id="SM00267">
    <property type="entry name" value="GGDEF"/>
    <property type="match status" value="1"/>
</dbReference>
<dbReference type="PROSITE" id="PS50112">
    <property type="entry name" value="PAS"/>
    <property type="match status" value="1"/>
</dbReference>
<dbReference type="PANTHER" id="PTHR44757:SF2">
    <property type="entry name" value="BIOFILM ARCHITECTURE MAINTENANCE PROTEIN MBAA"/>
    <property type="match status" value="1"/>
</dbReference>
<accession>A0A1Y2MZB3</accession>
<evidence type="ECO:0000259" key="2">
    <source>
        <dbReference type="PROSITE" id="PS50113"/>
    </source>
</evidence>
<evidence type="ECO:0000313" key="6">
    <source>
        <dbReference type="Proteomes" id="UP000194360"/>
    </source>
</evidence>
<comment type="caution">
    <text evidence="5">The sequence shown here is derived from an EMBL/GenBank/DDBJ whole genome shotgun (WGS) entry which is preliminary data.</text>
</comment>
<dbReference type="CDD" id="cd01949">
    <property type="entry name" value="GGDEF"/>
    <property type="match status" value="1"/>
</dbReference>
<dbReference type="EMBL" id="MIGB01000012">
    <property type="protein sequence ID" value="OSY40554.1"/>
    <property type="molecule type" value="Genomic_DNA"/>
</dbReference>
<dbReference type="NCBIfam" id="TIGR00229">
    <property type="entry name" value="sensory_box"/>
    <property type="match status" value="1"/>
</dbReference>
<dbReference type="SUPFAM" id="SSF141868">
    <property type="entry name" value="EAL domain-like"/>
    <property type="match status" value="1"/>
</dbReference>
<dbReference type="InterPro" id="IPR052155">
    <property type="entry name" value="Biofilm_reg_signaling"/>
</dbReference>
<dbReference type="OrthoDB" id="23692at2"/>
<dbReference type="Pfam" id="PF00563">
    <property type="entry name" value="EAL"/>
    <property type="match status" value="1"/>
</dbReference>
<evidence type="ECO:0000313" key="5">
    <source>
        <dbReference type="EMBL" id="OSY40554.1"/>
    </source>
</evidence>